<dbReference type="Proteomes" id="UP000249688">
    <property type="component" value="Unassembled WGS sequence"/>
</dbReference>
<proteinExistence type="predicted"/>
<evidence type="ECO:0000259" key="1">
    <source>
        <dbReference type="Pfam" id="PF00561"/>
    </source>
</evidence>
<feature type="domain" description="AB hydrolase-1" evidence="1">
    <location>
        <begin position="27"/>
        <end position="145"/>
    </location>
</feature>
<organism evidence="2 3">
    <name type="scientific">Humitalea rosea</name>
    <dbReference type="NCBI Taxonomy" id="990373"/>
    <lineage>
        <taxon>Bacteria</taxon>
        <taxon>Pseudomonadati</taxon>
        <taxon>Pseudomonadota</taxon>
        <taxon>Alphaproteobacteria</taxon>
        <taxon>Acetobacterales</taxon>
        <taxon>Roseomonadaceae</taxon>
        <taxon>Humitalea</taxon>
    </lineage>
</organism>
<gene>
    <name evidence="2" type="ORF">C8P66_101191</name>
</gene>
<evidence type="ECO:0000313" key="2">
    <source>
        <dbReference type="EMBL" id="PZW50975.1"/>
    </source>
</evidence>
<dbReference type="PANTHER" id="PTHR43329">
    <property type="entry name" value="EPOXIDE HYDROLASE"/>
    <property type="match status" value="1"/>
</dbReference>
<dbReference type="SUPFAM" id="SSF53474">
    <property type="entry name" value="alpha/beta-Hydrolases"/>
    <property type="match status" value="1"/>
</dbReference>
<name>A0A2W7IXQ4_9PROT</name>
<dbReference type="Pfam" id="PF00561">
    <property type="entry name" value="Abhydrolase_1"/>
    <property type="match status" value="1"/>
</dbReference>
<comment type="caution">
    <text evidence="2">The sequence shown here is derived from an EMBL/GenBank/DDBJ whole genome shotgun (WGS) entry which is preliminary data.</text>
</comment>
<dbReference type="EMBL" id="QKYU01000001">
    <property type="protein sequence ID" value="PZW50975.1"/>
    <property type="molecule type" value="Genomic_DNA"/>
</dbReference>
<evidence type="ECO:0000313" key="3">
    <source>
        <dbReference type="Proteomes" id="UP000249688"/>
    </source>
</evidence>
<sequence length="304" mass="33849">MFSGFVTTQIETSGGARIHLRHGGKGPPLLLLHGNPQSHVIWHLIAERLAEHFHVVATDLRGYGDSSAPDTANLANYTFRAMAQDQVEVMQALGYEQFMVAGHDRGARTAHRMALDHPERVTRLALLDILPTRHIWRNVNASWAMKSWHWVFMAQEGDLPEQMMMGVPARFYMERKIGKPGMGMSIFAPEAVEEYIRCFTEKTIRASCADYRATATLDRVIDDADADRKIACPTLVLNGGRSHTAAVFDNVLAVWRDYAEDVVGAALDSGHYVPEHAPEAVLDWFLRFFTGVPARPPIAQTTGA</sequence>
<dbReference type="OrthoDB" id="9801400at2"/>
<dbReference type="RefSeq" id="WP_111396257.1">
    <property type="nucleotide sequence ID" value="NZ_QKYU01000001.1"/>
</dbReference>
<dbReference type="InterPro" id="IPR029058">
    <property type="entry name" value="AB_hydrolase_fold"/>
</dbReference>
<dbReference type="PRINTS" id="PR00111">
    <property type="entry name" value="ABHYDROLASE"/>
</dbReference>
<protein>
    <submittedName>
        <fullName evidence="2">Haloacetate dehalogenase</fullName>
    </submittedName>
</protein>
<dbReference type="AlphaFoldDB" id="A0A2W7IXQ4"/>
<reference evidence="2 3" key="1">
    <citation type="submission" date="2018-06" db="EMBL/GenBank/DDBJ databases">
        <title>Genomic Encyclopedia of Archaeal and Bacterial Type Strains, Phase II (KMG-II): from individual species to whole genera.</title>
        <authorList>
            <person name="Goeker M."/>
        </authorList>
    </citation>
    <scope>NUCLEOTIDE SEQUENCE [LARGE SCALE GENOMIC DNA]</scope>
    <source>
        <strain evidence="2 3">DSM 24525</strain>
    </source>
</reference>
<accession>A0A2W7IXQ4</accession>
<dbReference type="InterPro" id="IPR000073">
    <property type="entry name" value="AB_hydrolase_1"/>
</dbReference>
<dbReference type="Gene3D" id="3.40.50.1820">
    <property type="entry name" value="alpha/beta hydrolase"/>
    <property type="match status" value="1"/>
</dbReference>
<keyword evidence="3" id="KW-1185">Reference proteome</keyword>